<evidence type="ECO:0000256" key="6">
    <source>
        <dbReference type="ARBA" id="ARBA00022837"/>
    </source>
</evidence>
<dbReference type="Gene3D" id="3.30.1120.10">
    <property type="match status" value="1"/>
</dbReference>
<gene>
    <name evidence="8" type="ORF">H9865_11800</name>
</gene>
<dbReference type="PANTHER" id="PTHR42693">
    <property type="entry name" value="ARYLSULFATASE FAMILY MEMBER"/>
    <property type="match status" value="1"/>
</dbReference>
<evidence type="ECO:0000256" key="4">
    <source>
        <dbReference type="ARBA" id="ARBA00022729"/>
    </source>
</evidence>
<dbReference type="InterPro" id="IPR000917">
    <property type="entry name" value="Sulfatase_N"/>
</dbReference>
<keyword evidence="4" id="KW-0732">Signal</keyword>
<evidence type="ECO:0000256" key="1">
    <source>
        <dbReference type="ARBA" id="ARBA00001913"/>
    </source>
</evidence>
<reference evidence="8" key="1">
    <citation type="journal article" date="2021" name="PeerJ">
        <title>Extensive microbial diversity within the chicken gut microbiome revealed by metagenomics and culture.</title>
        <authorList>
            <person name="Gilroy R."/>
            <person name="Ravi A."/>
            <person name="Getino M."/>
            <person name="Pursley I."/>
            <person name="Horton D.L."/>
            <person name="Alikhan N.F."/>
            <person name="Baker D."/>
            <person name="Gharbi K."/>
            <person name="Hall N."/>
            <person name="Watson M."/>
            <person name="Adriaenssens E.M."/>
            <person name="Foster-Nyarko E."/>
            <person name="Jarju S."/>
            <person name="Secka A."/>
            <person name="Antonio M."/>
            <person name="Oren A."/>
            <person name="Chaudhuri R.R."/>
            <person name="La Ragione R."/>
            <person name="Hildebrand F."/>
            <person name="Pallen M.J."/>
        </authorList>
    </citation>
    <scope>NUCLEOTIDE SEQUENCE</scope>
    <source>
        <strain evidence="8">2239</strain>
    </source>
</reference>
<evidence type="ECO:0000256" key="2">
    <source>
        <dbReference type="ARBA" id="ARBA00008779"/>
    </source>
</evidence>
<name>A0A9D2AFA2_9FIRM</name>
<evidence type="ECO:0000313" key="8">
    <source>
        <dbReference type="EMBL" id="HIX06760.1"/>
    </source>
</evidence>
<evidence type="ECO:0000313" key="9">
    <source>
        <dbReference type="Proteomes" id="UP000824193"/>
    </source>
</evidence>
<comment type="cofactor">
    <cofactor evidence="1">
        <name>Ca(2+)</name>
        <dbReference type="ChEBI" id="CHEBI:29108"/>
    </cofactor>
</comment>
<sequence length="467" mass="52775">MSHPNIIIILLDDLGWMDLSCQGSKFYETPNIDRLFRSGMSFDNAYAACPVCSPSRASILSGKYPARLHLTDWIDHGNYHPCKGKLVDAPYIKGLPLQEYSLAASLKDAGYQTWHLGKWHLGKNETYPEKHGFDVNIGGCFWGHPAHGYFSPYHLETLTDGPDGEYLTERLGNEAVKLIRGRDKRRPFFLNFWHYAVHVPLQAPKELVTHFEEKLKQMGLDQIDPFEVGEHFPIEAKMDQHVLRRTVQSDPVYAAMIYSMDQTVGQLMDTLREEGLEEDTIIVFTSDNGGLATAEGSPTCNYPLSEGKGWMYEGAVREPLAVVWPGHILPGTLSHELTTSPDFYPTLLELAGLPLQPQQHVDGISLAPLLLGKNNSLDREAIFWHYPHYGNQGGTPGSSLRSGKWKYIEFYEDNSRHLFDLETDIAEKHDVASIHPELVERFHQLLSEWLSDCKAYFPTVNADYGAD</sequence>
<accession>A0A9D2AFA2</accession>
<evidence type="ECO:0000256" key="5">
    <source>
        <dbReference type="ARBA" id="ARBA00022801"/>
    </source>
</evidence>
<dbReference type="EMBL" id="DXFW01000040">
    <property type="protein sequence ID" value="HIX06760.1"/>
    <property type="molecule type" value="Genomic_DNA"/>
</dbReference>
<dbReference type="SUPFAM" id="SSF53649">
    <property type="entry name" value="Alkaline phosphatase-like"/>
    <property type="match status" value="1"/>
</dbReference>
<evidence type="ECO:0000256" key="3">
    <source>
        <dbReference type="ARBA" id="ARBA00022723"/>
    </source>
</evidence>
<dbReference type="Gene3D" id="3.40.720.10">
    <property type="entry name" value="Alkaline Phosphatase, subunit A"/>
    <property type="match status" value="1"/>
</dbReference>
<dbReference type="InterPro" id="IPR050738">
    <property type="entry name" value="Sulfatase"/>
</dbReference>
<protein>
    <submittedName>
        <fullName evidence="8">Sulfatase</fullName>
    </submittedName>
</protein>
<dbReference type="CDD" id="cd16144">
    <property type="entry name" value="ARS_like"/>
    <property type="match status" value="1"/>
</dbReference>
<comment type="caution">
    <text evidence="8">The sequence shown here is derived from an EMBL/GenBank/DDBJ whole genome shotgun (WGS) entry which is preliminary data.</text>
</comment>
<feature type="domain" description="Sulfatase N-terminal" evidence="7">
    <location>
        <begin position="4"/>
        <end position="352"/>
    </location>
</feature>
<comment type="similarity">
    <text evidence="2">Belongs to the sulfatase family.</text>
</comment>
<dbReference type="Pfam" id="PF00884">
    <property type="entry name" value="Sulfatase"/>
    <property type="match status" value="1"/>
</dbReference>
<dbReference type="GO" id="GO:0046872">
    <property type="term" value="F:metal ion binding"/>
    <property type="evidence" value="ECO:0007669"/>
    <property type="project" value="UniProtKB-KW"/>
</dbReference>
<dbReference type="GO" id="GO:0004065">
    <property type="term" value="F:arylsulfatase activity"/>
    <property type="evidence" value="ECO:0007669"/>
    <property type="project" value="TreeGrafter"/>
</dbReference>
<dbReference type="Proteomes" id="UP000824193">
    <property type="component" value="Unassembled WGS sequence"/>
</dbReference>
<keyword evidence="3" id="KW-0479">Metal-binding</keyword>
<reference evidence="8" key="2">
    <citation type="submission" date="2021-04" db="EMBL/GenBank/DDBJ databases">
        <authorList>
            <person name="Gilroy R."/>
        </authorList>
    </citation>
    <scope>NUCLEOTIDE SEQUENCE</scope>
    <source>
        <strain evidence="8">2239</strain>
    </source>
</reference>
<keyword evidence="6" id="KW-0106">Calcium</keyword>
<organism evidence="8 9">
    <name type="scientific">Candidatus Allofournierella pullicola</name>
    <dbReference type="NCBI Taxonomy" id="2838596"/>
    <lineage>
        <taxon>Bacteria</taxon>
        <taxon>Bacillati</taxon>
        <taxon>Bacillota</taxon>
        <taxon>Clostridia</taxon>
        <taxon>Eubacteriales</taxon>
        <taxon>Oscillospiraceae</taxon>
        <taxon>Allofournierella</taxon>
    </lineage>
</organism>
<dbReference type="InterPro" id="IPR017850">
    <property type="entry name" value="Alkaline_phosphatase_core_sf"/>
</dbReference>
<evidence type="ECO:0000259" key="7">
    <source>
        <dbReference type="Pfam" id="PF00884"/>
    </source>
</evidence>
<dbReference type="AlphaFoldDB" id="A0A9D2AFA2"/>
<keyword evidence="5" id="KW-0378">Hydrolase</keyword>
<proteinExistence type="inferred from homology"/>
<dbReference type="PANTHER" id="PTHR42693:SF42">
    <property type="entry name" value="ARYLSULFATASE G"/>
    <property type="match status" value="1"/>
</dbReference>